<name>A0AAN6ZBB8_9PEZI</name>
<keyword evidence="5" id="KW-0238">DNA-binding</keyword>
<gene>
    <name evidence="10" type="ORF">BT67DRAFT_163335</name>
</gene>
<dbReference type="InterPro" id="IPR016266">
    <property type="entry name" value="POLE2"/>
</dbReference>
<evidence type="ECO:0000256" key="1">
    <source>
        <dbReference type="ARBA" id="ARBA00004123"/>
    </source>
</evidence>
<comment type="similarity">
    <text evidence="2">Belongs to the DNA polymerase epsilon subunit B family.</text>
</comment>
<dbReference type="InterPro" id="IPR007185">
    <property type="entry name" value="DNA_pol_a/d/e_bsu"/>
</dbReference>
<organism evidence="10 11">
    <name type="scientific">Trichocladium antarcticum</name>
    <dbReference type="NCBI Taxonomy" id="1450529"/>
    <lineage>
        <taxon>Eukaryota</taxon>
        <taxon>Fungi</taxon>
        <taxon>Dikarya</taxon>
        <taxon>Ascomycota</taxon>
        <taxon>Pezizomycotina</taxon>
        <taxon>Sordariomycetes</taxon>
        <taxon>Sordariomycetidae</taxon>
        <taxon>Sordariales</taxon>
        <taxon>Chaetomiaceae</taxon>
        <taxon>Trichocladium</taxon>
    </lineage>
</organism>
<evidence type="ECO:0000256" key="6">
    <source>
        <dbReference type="ARBA" id="ARBA00023242"/>
    </source>
</evidence>
<dbReference type="GO" id="GO:0042276">
    <property type="term" value="P:error-prone translesion synthesis"/>
    <property type="evidence" value="ECO:0007669"/>
    <property type="project" value="TreeGrafter"/>
</dbReference>
<dbReference type="GO" id="GO:0003677">
    <property type="term" value="F:DNA binding"/>
    <property type="evidence" value="ECO:0007669"/>
    <property type="project" value="UniProtKB-KW"/>
</dbReference>
<dbReference type="GO" id="GO:0006261">
    <property type="term" value="P:DNA-templated DNA replication"/>
    <property type="evidence" value="ECO:0007669"/>
    <property type="project" value="InterPro"/>
</dbReference>
<evidence type="ECO:0000259" key="9">
    <source>
        <dbReference type="Pfam" id="PF04042"/>
    </source>
</evidence>
<evidence type="ECO:0000256" key="4">
    <source>
        <dbReference type="ARBA" id="ARBA00022705"/>
    </source>
</evidence>
<comment type="caution">
    <text evidence="10">The sequence shown here is derived from an EMBL/GenBank/DDBJ whole genome shotgun (WGS) entry which is preliminary data.</text>
</comment>
<evidence type="ECO:0000313" key="10">
    <source>
        <dbReference type="EMBL" id="KAK4131169.1"/>
    </source>
</evidence>
<keyword evidence="6" id="KW-0539">Nucleus</keyword>
<feature type="domain" description="DNA polymerase alpha/delta/epsilon subunit B" evidence="9">
    <location>
        <begin position="486"/>
        <end position="765"/>
    </location>
</feature>
<dbReference type="Pfam" id="PF04042">
    <property type="entry name" value="DNA_pol_E_B"/>
    <property type="match status" value="1"/>
</dbReference>
<dbReference type="GO" id="GO:0008622">
    <property type="term" value="C:epsilon DNA polymerase complex"/>
    <property type="evidence" value="ECO:0007669"/>
    <property type="project" value="InterPro"/>
</dbReference>
<dbReference type="PANTHER" id="PTHR12708">
    <property type="entry name" value="DNA POLYMERASE EPSILON SUBUNIT B"/>
    <property type="match status" value="1"/>
</dbReference>
<dbReference type="PANTHER" id="PTHR12708:SF0">
    <property type="entry name" value="DNA POLYMERASE EPSILON SUBUNIT 2"/>
    <property type="match status" value="1"/>
</dbReference>
<evidence type="ECO:0000256" key="2">
    <source>
        <dbReference type="ARBA" id="ARBA00009560"/>
    </source>
</evidence>
<evidence type="ECO:0000256" key="5">
    <source>
        <dbReference type="ARBA" id="ARBA00023125"/>
    </source>
</evidence>
<reference evidence="10" key="1">
    <citation type="journal article" date="2023" name="Mol. Phylogenet. Evol.">
        <title>Genome-scale phylogeny and comparative genomics of the fungal order Sordariales.</title>
        <authorList>
            <person name="Hensen N."/>
            <person name="Bonometti L."/>
            <person name="Westerberg I."/>
            <person name="Brannstrom I.O."/>
            <person name="Guillou S."/>
            <person name="Cros-Aarteil S."/>
            <person name="Calhoun S."/>
            <person name="Haridas S."/>
            <person name="Kuo A."/>
            <person name="Mondo S."/>
            <person name="Pangilinan J."/>
            <person name="Riley R."/>
            <person name="LaButti K."/>
            <person name="Andreopoulos B."/>
            <person name="Lipzen A."/>
            <person name="Chen C."/>
            <person name="Yan M."/>
            <person name="Daum C."/>
            <person name="Ng V."/>
            <person name="Clum A."/>
            <person name="Steindorff A."/>
            <person name="Ohm R.A."/>
            <person name="Martin F."/>
            <person name="Silar P."/>
            <person name="Natvig D.O."/>
            <person name="Lalanne C."/>
            <person name="Gautier V."/>
            <person name="Ament-Velasquez S.L."/>
            <person name="Kruys A."/>
            <person name="Hutchinson M.I."/>
            <person name="Powell A.J."/>
            <person name="Barry K."/>
            <person name="Miller A.N."/>
            <person name="Grigoriev I.V."/>
            <person name="Debuchy R."/>
            <person name="Gladieux P."/>
            <person name="Hiltunen Thoren M."/>
            <person name="Johannesson H."/>
        </authorList>
    </citation>
    <scope>NUCLEOTIDE SEQUENCE</scope>
    <source>
        <strain evidence="10">CBS 123565</strain>
    </source>
</reference>
<feature type="compositionally biased region" description="Low complexity" evidence="8">
    <location>
        <begin position="195"/>
        <end position="204"/>
    </location>
</feature>
<sequence>MMAIQSPKKTPRKNQQNPPEKAAKRAKPPPPPFFAPKNLGPPSSAVFSSSPAFATPAHPLRPFQPPAPAKAAVLPIILPPATLRPLAFRTFTKKHSLTLTSSALQELAVFIGRHCGSGWREEGLAEKVLEEVARSWKNCNGGAIVEGTSPELKDILNTLEGSMSGGKITGGPRGLSRQNSLMLEPTDDADHSKTRLGLRPTTTLTRDDSQASLGMSSMGFDEEPDDETPQDVRRWLKAIGAFEQPRYTYNIGKKHFEKITSKPSLLPPASHKTEAFRNRYNVVHQRLLRNESFQTSAVAGTRSSASRRNASSALQSHKITPIANLLGRHGTNHMLLGMLVVLPTGDLAISDLTGTITLDLAHAAAIPEDSAWFTPGMIVLIDGVYEEEEESVGKGLSGSSGVGGTIGGRFQGFFIGQPPCEKRRATLGVSGLDGGPDHTVGGGFGWIDFLGVGSERAVGSRMRKLEQRLLRQPALADPDSPGRGRVVIVGELNLDQPRCLHALKKILSLYATDPEGATPMTFVLAGNFTTHAVMARGGSGGSIEYKEFFDALASTLADFPMLLTTATFIFVPGDNDGWVSAFSGGAAVPLPRRAVPDLFTSRIRRVFAAANAEAGLSSSDGQGGEAIWTTNPSRLSFFGPNHEMVLFRDDISARLRRSSVRLKNKPAANNDVAMSGANPAAGPAADDAMDTDDHPTPTPAPDREPALPHDILTARKLVKTLLDQGYLAPFRQAVRPVHWDYTSAMYLYPLPTALVLVDTTAPPFCVTYEGCHVMNPGAVLVGGRKGVARWVEYAVGLGKGGRVRECTF</sequence>
<keyword evidence="11" id="KW-1185">Reference proteome</keyword>
<feature type="region of interest" description="Disordered" evidence="8">
    <location>
        <begin position="666"/>
        <end position="706"/>
    </location>
</feature>
<dbReference type="AlphaFoldDB" id="A0AAN6ZBB8"/>
<accession>A0AAN6ZBB8</accession>
<evidence type="ECO:0000256" key="3">
    <source>
        <dbReference type="ARBA" id="ARBA00016011"/>
    </source>
</evidence>
<keyword evidence="4" id="KW-0235">DNA replication</keyword>
<evidence type="ECO:0000256" key="7">
    <source>
        <dbReference type="ARBA" id="ARBA00032930"/>
    </source>
</evidence>
<feature type="compositionally biased region" description="Basic and acidic residues" evidence="8">
    <location>
        <begin position="691"/>
        <end position="706"/>
    </location>
</feature>
<comment type="subcellular location">
    <subcellularLocation>
        <location evidence="1">Nucleus</location>
    </subcellularLocation>
</comment>
<proteinExistence type="inferred from homology"/>
<feature type="region of interest" description="Disordered" evidence="8">
    <location>
        <begin position="184"/>
        <end position="228"/>
    </location>
</feature>
<feature type="region of interest" description="Disordered" evidence="8">
    <location>
        <begin position="1"/>
        <end position="44"/>
    </location>
</feature>
<evidence type="ECO:0000256" key="8">
    <source>
        <dbReference type="SAM" id="MobiDB-lite"/>
    </source>
</evidence>
<dbReference type="EMBL" id="MU853427">
    <property type="protein sequence ID" value="KAK4131169.1"/>
    <property type="molecule type" value="Genomic_DNA"/>
</dbReference>
<protein>
    <recommendedName>
        <fullName evidence="3">DNA polymerase epsilon subunit B</fullName>
    </recommendedName>
    <alternativeName>
        <fullName evidence="7">DNA polymerase II subunit 2</fullName>
    </alternativeName>
</protein>
<feature type="compositionally biased region" description="Low complexity" evidence="8">
    <location>
        <begin position="35"/>
        <end position="44"/>
    </location>
</feature>
<reference evidence="10" key="2">
    <citation type="submission" date="2023-05" db="EMBL/GenBank/DDBJ databases">
        <authorList>
            <consortium name="Lawrence Berkeley National Laboratory"/>
            <person name="Steindorff A."/>
            <person name="Hensen N."/>
            <person name="Bonometti L."/>
            <person name="Westerberg I."/>
            <person name="Brannstrom I.O."/>
            <person name="Guillou S."/>
            <person name="Cros-Aarteil S."/>
            <person name="Calhoun S."/>
            <person name="Haridas S."/>
            <person name="Kuo A."/>
            <person name="Mondo S."/>
            <person name="Pangilinan J."/>
            <person name="Riley R."/>
            <person name="Labutti K."/>
            <person name="Andreopoulos B."/>
            <person name="Lipzen A."/>
            <person name="Chen C."/>
            <person name="Yanf M."/>
            <person name="Daum C."/>
            <person name="Ng V."/>
            <person name="Clum A."/>
            <person name="Ohm R."/>
            <person name="Martin F."/>
            <person name="Silar P."/>
            <person name="Natvig D."/>
            <person name="Lalanne C."/>
            <person name="Gautier V."/>
            <person name="Ament-Velasquez S.L."/>
            <person name="Kruys A."/>
            <person name="Hutchinson M.I."/>
            <person name="Powell A.J."/>
            <person name="Barry K."/>
            <person name="Miller A.N."/>
            <person name="Grigoriev I.V."/>
            <person name="Debuchy R."/>
            <person name="Gladieux P."/>
            <person name="Thoren M.H."/>
            <person name="Johannesson H."/>
        </authorList>
    </citation>
    <scope>NUCLEOTIDE SEQUENCE</scope>
    <source>
        <strain evidence="10">CBS 123565</strain>
    </source>
</reference>
<dbReference type="Proteomes" id="UP001304895">
    <property type="component" value="Unassembled WGS sequence"/>
</dbReference>
<evidence type="ECO:0000313" key="11">
    <source>
        <dbReference type="Proteomes" id="UP001304895"/>
    </source>
</evidence>